<evidence type="ECO:0000256" key="6">
    <source>
        <dbReference type="SAM" id="Phobius"/>
    </source>
</evidence>
<evidence type="ECO:0000256" key="4">
    <source>
        <dbReference type="ARBA" id="ARBA00023136"/>
    </source>
</evidence>
<dbReference type="InterPro" id="IPR051533">
    <property type="entry name" value="WaaL-like"/>
</dbReference>
<evidence type="ECO:0000256" key="5">
    <source>
        <dbReference type="SAM" id="MobiDB-lite"/>
    </source>
</evidence>
<keyword evidence="9" id="KW-1185">Reference proteome</keyword>
<dbReference type="EMBL" id="BAAALS010000008">
    <property type="protein sequence ID" value="GAA1749449.1"/>
    <property type="molecule type" value="Genomic_DNA"/>
</dbReference>
<organism evidence="8 9">
    <name type="scientific">Luedemannella helvata</name>
    <dbReference type="NCBI Taxonomy" id="349315"/>
    <lineage>
        <taxon>Bacteria</taxon>
        <taxon>Bacillati</taxon>
        <taxon>Actinomycetota</taxon>
        <taxon>Actinomycetes</taxon>
        <taxon>Micromonosporales</taxon>
        <taxon>Micromonosporaceae</taxon>
        <taxon>Luedemannella</taxon>
    </lineage>
</organism>
<feature type="compositionally biased region" description="Low complexity" evidence="5">
    <location>
        <begin position="471"/>
        <end position="482"/>
    </location>
</feature>
<dbReference type="InterPro" id="IPR007016">
    <property type="entry name" value="O-antigen_ligase-rel_domated"/>
</dbReference>
<evidence type="ECO:0000256" key="1">
    <source>
        <dbReference type="ARBA" id="ARBA00004141"/>
    </source>
</evidence>
<evidence type="ECO:0000259" key="7">
    <source>
        <dbReference type="Pfam" id="PF04932"/>
    </source>
</evidence>
<name>A0ABP4W9B7_9ACTN</name>
<gene>
    <name evidence="8" type="ORF">GCM10009681_20810</name>
</gene>
<dbReference type="Proteomes" id="UP001500655">
    <property type="component" value="Unassembled WGS sequence"/>
</dbReference>
<keyword evidence="3 6" id="KW-1133">Transmembrane helix</keyword>
<protein>
    <submittedName>
        <fullName evidence="8">O-antigen ligase family protein</fullName>
    </submittedName>
</protein>
<sequence length="492" mass="53040">MTAVTIHPVDLDPGRVADGTYTTRRRGGLDPTALIVFMLVLLCVIPAGLIVPGMTDIGRPAQLVSLLLCAWWVAGRIHPALAMRGPQPLRWAVGFFLISALLSYGLGYLRGLTLLEANASDMEMLKTLAMIGVILMTADGISTRERLDRALQVLVWLCGFMGLIGIIQFASGYDITQNIIIPGLEYKRDLTGFASRGDGLFRVPSTALHYIEFSAAMAMVLPYAMHYTRFGETRGRRQLAAISGVLAASAIPLTLSRTGILAAGVALICVLPALPWRIRANVLVVLAFGTAAFMVIRPGLLGTLKSLFLGASNDPSIQGRTDDYEQVAQYFSERPWFGRGTGTFVPQAYRILDNEWLFYLMTNGLVGVFALFALHVVAISLAVIAMRRSTSEADRQLCAALISTQFVSMLVGLTFDSLGFITYATMWFVLTGAAGAMWRLTHPSRQISTATPHEQFTGEFPVITLDGAGAPAIGAAPDAKPALPSKPTESPA</sequence>
<dbReference type="Pfam" id="PF04932">
    <property type="entry name" value="Wzy_C"/>
    <property type="match status" value="1"/>
</dbReference>
<feature type="transmembrane region" description="Helical" evidence="6">
    <location>
        <begin position="259"/>
        <end position="276"/>
    </location>
</feature>
<evidence type="ECO:0000313" key="8">
    <source>
        <dbReference type="EMBL" id="GAA1749449.1"/>
    </source>
</evidence>
<proteinExistence type="predicted"/>
<feature type="transmembrane region" description="Helical" evidence="6">
    <location>
        <begin position="89"/>
        <end position="109"/>
    </location>
</feature>
<evidence type="ECO:0000256" key="3">
    <source>
        <dbReference type="ARBA" id="ARBA00022989"/>
    </source>
</evidence>
<comment type="subcellular location">
    <subcellularLocation>
        <location evidence="1">Membrane</location>
        <topology evidence="1">Multi-pass membrane protein</topology>
    </subcellularLocation>
</comment>
<accession>A0ABP4W9B7</accession>
<keyword evidence="4 6" id="KW-0472">Membrane</keyword>
<feature type="transmembrane region" description="Helical" evidence="6">
    <location>
        <begin position="153"/>
        <end position="173"/>
    </location>
</feature>
<dbReference type="GO" id="GO:0016874">
    <property type="term" value="F:ligase activity"/>
    <property type="evidence" value="ECO:0007669"/>
    <property type="project" value="UniProtKB-KW"/>
</dbReference>
<feature type="region of interest" description="Disordered" evidence="5">
    <location>
        <begin position="471"/>
        <end position="492"/>
    </location>
</feature>
<feature type="transmembrane region" description="Helical" evidence="6">
    <location>
        <begin position="33"/>
        <end position="54"/>
    </location>
</feature>
<reference evidence="9" key="1">
    <citation type="journal article" date="2019" name="Int. J. Syst. Evol. Microbiol.">
        <title>The Global Catalogue of Microorganisms (GCM) 10K type strain sequencing project: providing services to taxonomists for standard genome sequencing and annotation.</title>
        <authorList>
            <consortium name="The Broad Institute Genomics Platform"/>
            <consortium name="The Broad Institute Genome Sequencing Center for Infectious Disease"/>
            <person name="Wu L."/>
            <person name="Ma J."/>
        </authorList>
    </citation>
    <scope>NUCLEOTIDE SEQUENCE [LARGE SCALE GENOMIC DNA]</scope>
    <source>
        <strain evidence="9">JCM 13249</strain>
    </source>
</reference>
<dbReference type="RefSeq" id="WP_344079349.1">
    <property type="nucleotide sequence ID" value="NZ_BAAALS010000008.1"/>
</dbReference>
<comment type="caution">
    <text evidence="8">The sequence shown here is derived from an EMBL/GenBank/DDBJ whole genome shotgun (WGS) entry which is preliminary data.</text>
</comment>
<evidence type="ECO:0000256" key="2">
    <source>
        <dbReference type="ARBA" id="ARBA00022692"/>
    </source>
</evidence>
<feature type="domain" description="O-antigen ligase-related" evidence="7">
    <location>
        <begin position="244"/>
        <end position="371"/>
    </location>
</feature>
<keyword evidence="8" id="KW-0436">Ligase</keyword>
<dbReference type="PANTHER" id="PTHR37422:SF13">
    <property type="entry name" value="LIPOPOLYSACCHARIDE BIOSYNTHESIS PROTEIN PA4999-RELATED"/>
    <property type="match status" value="1"/>
</dbReference>
<evidence type="ECO:0000313" key="9">
    <source>
        <dbReference type="Proteomes" id="UP001500655"/>
    </source>
</evidence>
<dbReference type="PANTHER" id="PTHR37422">
    <property type="entry name" value="TEICHURONIC ACID BIOSYNTHESIS PROTEIN TUAE"/>
    <property type="match status" value="1"/>
</dbReference>
<keyword evidence="2 6" id="KW-0812">Transmembrane</keyword>
<feature type="transmembrane region" description="Helical" evidence="6">
    <location>
        <begin position="283"/>
        <end position="300"/>
    </location>
</feature>
<feature type="transmembrane region" description="Helical" evidence="6">
    <location>
        <begin position="356"/>
        <end position="385"/>
    </location>
</feature>